<feature type="region of interest" description="Disordered" evidence="1">
    <location>
        <begin position="1"/>
        <end position="85"/>
    </location>
</feature>
<reference evidence="2 3" key="1">
    <citation type="journal article" date="2019" name="Nat. Ecol. Evol.">
        <title>Megaphylogeny resolves global patterns of mushroom evolution.</title>
        <authorList>
            <person name="Varga T."/>
            <person name="Krizsan K."/>
            <person name="Foldi C."/>
            <person name="Dima B."/>
            <person name="Sanchez-Garcia M."/>
            <person name="Sanchez-Ramirez S."/>
            <person name="Szollosi G.J."/>
            <person name="Szarkandi J.G."/>
            <person name="Papp V."/>
            <person name="Albert L."/>
            <person name="Andreopoulos W."/>
            <person name="Angelini C."/>
            <person name="Antonin V."/>
            <person name="Barry K.W."/>
            <person name="Bougher N.L."/>
            <person name="Buchanan P."/>
            <person name="Buyck B."/>
            <person name="Bense V."/>
            <person name="Catcheside P."/>
            <person name="Chovatia M."/>
            <person name="Cooper J."/>
            <person name="Damon W."/>
            <person name="Desjardin D."/>
            <person name="Finy P."/>
            <person name="Geml J."/>
            <person name="Haridas S."/>
            <person name="Hughes K."/>
            <person name="Justo A."/>
            <person name="Karasinski D."/>
            <person name="Kautmanova I."/>
            <person name="Kiss B."/>
            <person name="Kocsube S."/>
            <person name="Kotiranta H."/>
            <person name="LaButti K.M."/>
            <person name="Lechner B.E."/>
            <person name="Liimatainen K."/>
            <person name="Lipzen A."/>
            <person name="Lukacs Z."/>
            <person name="Mihaltcheva S."/>
            <person name="Morgado L.N."/>
            <person name="Niskanen T."/>
            <person name="Noordeloos M.E."/>
            <person name="Ohm R.A."/>
            <person name="Ortiz-Santana B."/>
            <person name="Ovrebo C."/>
            <person name="Racz N."/>
            <person name="Riley R."/>
            <person name="Savchenko A."/>
            <person name="Shiryaev A."/>
            <person name="Soop K."/>
            <person name="Spirin V."/>
            <person name="Szebenyi C."/>
            <person name="Tomsovsky M."/>
            <person name="Tulloss R.E."/>
            <person name="Uehling J."/>
            <person name="Grigoriev I.V."/>
            <person name="Vagvolgyi C."/>
            <person name="Papp T."/>
            <person name="Martin F.M."/>
            <person name="Miettinen O."/>
            <person name="Hibbett D.S."/>
            <person name="Nagy L.G."/>
        </authorList>
    </citation>
    <scope>NUCLEOTIDE SEQUENCE [LARGE SCALE GENOMIC DNA]</scope>
    <source>
        <strain evidence="2 3">OMC1185</strain>
    </source>
</reference>
<dbReference type="Proteomes" id="UP000305948">
    <property type="component" value="Unassembled WGS sequence"/>
</dbReference>
<dbReference type="AlphaFoldDB" id="A0A5C3MLN1"/>
<proteinExistence type="predicted"/>
<evidence type="ECO:0000313" key="3">
    <source>
        <dbReference type="Proteomes" id="UP000305948"/>
    </source>
</evidence>
<evidence type="ECO:0000256" key="1">
    <source>
        <dbReference type="SAM" id="MobiDB-lite"/>
    </source>
</evidence>
<organism evidence="2 3">
    <name type="scientific">Heliocybe sulcata</name>
    <dbReference type="NCBI Taxonomy" id="5364"/>
    <lineage>
        <taxon>Eukaryota</taxon>
        <taxon>Fungi</taxon>
        <taxon>Dikarya</taxon>
        <taxon>Basidiomycota</taxon>
        <taxon>Agaricomycotina</taxon>
        <taxon>Agaricomycetes</taxon>
        <taxon>Gloeophyllales</taxon>
        <taxon>Gloeophyllaceae</taxon>
        <taxon>Heliocybe</taxon>
    </lineage>
</organism>
<feature type="compositionally biased region" description="Basic residues" evidence="1">
    <location>
        <begin position="32"/>
        <end position="47"/>
    </location>
</feature>
<protein>
    <submittedName>
        <fullName evidence="2">Uncharacterized protein</fullName>
    </submittedName>
</protein>
<evidence type="ECO:0000313" key="2">
    <source>
        <dbReference type="EMBL" id="TFK46309.1"/>
    </source>
</evidence>
<keyword evidence="3" id="KW-1185">Reference proteome</keyword>
<accession>A0A5C3MLN1</accession>
<dbReference type="EMBL" id="ML213531">
    <property type="protein sequence ID" value="TFK46309.1"/>
    <property type="molecule type" value="Genomic_DNA"/>
</dbReference>
<name>A0A5C3MLN1_9AGAM</name>
<gene>
    <name evidence="2" type="ORF">OE88DRAFT_929611</name>
</gene>
<feature type="compositionally biased region" description="Pro residues" evidence="1">
    <location>
        <begin position="14"/>
        <end position="26"/>
    </location>
</feature>
<sequence>MRPIRQHNNLQLPRHPPPPHPLPLLLPPQTMKPRHNRPPSRNKRPHKPITQSAPSPPTRAKKSEKPADVQKIQPHPLPHPARRPVRPALHLARVAPRVRHDHIRTLELEDHRRLLVALPIEELEQPCFQHCHEGILVRVRRVLQWRRDKPRPQVPARWGGGRARHVRF</sequence>